<dbReference type="GO" id="GO:0046983">
    <property type="term" value="F:protein dimerization activity"/>
    <property type="evidence" value="ECO:0007669"/>
    <property type="project" value="InterPro"/>
</dbReference>
<feature type="domain" description="TTF-type" evidence="2">
    <location>
        <begin position="138"/>
        <end position="230"/>
    </location>
</feature>
<organism evidence="3">
    <name type="scientific">Panicum hallii</name>
    <dbReference type="NCBI Taxonomy" id="206008"/>
    <lineage>
        <taxon>Eukaryota</taxon>
        <taxon>Viridiplantae</taxon>
        <taxon>Streptophyta</taxon>
        <taxon>Embryophyta</taxon>
        <taxon>Tracheophyta</taxon>
        <taxon>Spermatophyta</taxon>
        <taxon>Magnoliopsida</taxon>
        <taxon>Liliopsida</taxon>
        <taxon>Poales</taxon>
        <taxon>Poaceae</taxon>
        <taxon>PACMAD clade</taxon>
        <taxon>Panicoideae</taxon>
        <taxon>Panicodae</taxon>
        <taxon>Paniceae</taxon>
        <taxon>Panicinae</taxon>
        <taxon>Panicum</taxon>
        <taxon>Panicum sect. Panicum</taxon>
    </lineage>
</organism>
<dbReference type="Proteomes" id="UP000243499">
    <property type="component" value="Chromosome 3"/>
</dbReference>
<dbReference type="InterPro" id="IPR008906">
    <property type="entry name" value="HATC_C_dom"/>
</dbReference>
<protein>
    <recommendedName>
        <fullName evidence="2">TTF-type domain-containing protein</fullName>
    </recommendedName>
</protein>
<dbReference type="InterPro" id="IPR025398">
    <property type="entry name" value="DUF4371"/>
</dbReference>
<dbReference type="InterPro" id="IPR055298">
    <property type="entry name" value="AtLOH3-like"/>
</dbReference>
<feature type="compositionally biased region" description="Pro residues" evidence="1">
    <location>
        <begin position="43"/>
        <end position="52"/>
    </location>
</feature>
<dbReference type="Gramene" id="PVH62607">
    <property type="protein sequence ID" value="PVH62607"/>
    <property type="gene ID" value="PAHAL_3G336000"/>
</dbReference>
<dbReference type="InterPro" id="IPR006580">
    <property type="entry name" value="Znf_TTF"/>
</dbReference>
<evidence type="ECO:0000259" key="2">
    <source>
        <dbReference type="SMART" id="SM00597"/>
    </source>
</evidence>
<gene>
    <name evidence="3" type="ORF">PAHAL_3G336000</name>
</gene>
<name>A0A2T8KK99_9POAL</name>
<feature type="region of interest" description="Disordered" evidence="1">
    <location>
        <begin position="1"/>
        <end position="105"/>
    </location>
</feature>
<evidence type="ECO:0000256" key="1">
    <source>
        <dbReference type="SAM" id="MobiDB-lite"/>
    </source>
</evidence>
<dbReference type="EMBL" id="CM008048">
    <property type="protein sequence ID" value="PVH62607.1"/>
    <property type="molecule type" value="Genomic_DNA"/>
</dbReference>
<dbReference type="Pfam" id="PF14291">
    <property type="entry name" value="DUF4371"/>
    <property type="match status" value="1"/>
</dbReference>
<dbReference type="AlphaFoldDB" id="A0A2T8KK99"/>
<accession>A0A2T8KK99</accession>
<sequence length="841" mass="96362">MKRDGDIASLFRKHAAKRQNVNPMPPPEATQEQERVIEENVNPMPPPPPPHPEATQEQEEERVIEEIVNPTPPPPSPPLPPSAPPTYDVSRLPNDPGERQPIASFHANDHDAIRRAYILRGPFQPYAHEFPKRWIGDRERHFNFVWFHNFPWVEYSVKKDAVFCFVCYLFKNKESKGKGTDAFTVKGWKNWNIGENALLKHARSKAHKAAQEKYFGFLNPDAAIDDKIEKWSAEDRYLYKKRLTYSLRCLKFLLHQGLAFRGHDESAESSNRGNFIELLKFVAAHSEEVNKYVLNNAPSNCTLTSPMIQKQIIQCCAIETRKKIIGELGEEPFAILADECSDISHKEQLALCLRYVDTSGRPCEHFLGVVHIDDTTSLSLKDAIEALLVSHGLTLTRIRGQGYDGASNMRGDIKGLKTLIMQESPSAYYIHCFAHQLQLVLVAVAKGNSDCVWFFDQVSLLLNIVGVSCKRHGMLRDARIENLMRALDCGELETGSGLNQEMGLARPGETRWSSHYKAVCNIIAMYPIIHEVLFTLGEDTTVRANWTKIHTMLGAFESFDFVFCLHLMFTILGYTNDLSECLQRREQDILNAITLVKAAKKRMEHLRNHGWDQFLDRVILFCNKHGVQVPAMEGNYVPFGRSVRFVHDQNNDDHFRREIYIGVIDQISIELASRFDEVNMELLSCMAAFDPSNSFASFDAQKVRRLAEFYPNDISSTDLLKLDFQLDNFIDVLREDDDFKDLHNLVDLSVKLVEKKRHKVYDVVYLLLKLVLLLPVATASVERAFSALTFVKSKLRNKMGDSLLDDCLVTYIEKDFFFEVDEEDIIQTFMDLRKRRPNKKT</sequence>
<dbReference type="SUPFAM" id="SSF53098">
    <property type="entry name" value="Ribonuclease H-like"/>
    <property type="match status" value="1"/>
</dbReference>
<dbReference type="PANTHER" id="PTHR11697:SF230">
    <property type="entry name" value="ZINC FINGER, MYM DOMAIN CONTAINING 1"/>
    <property type="match status" value="1"/>
</dbReference>
<dbReference type="Pfam" id="PF05699">
    <property type="entry name" value="Dimer_Tnp_hAT"/>
    <property type="match status" value="1"/>
</dbReference>
<dbReference type="SMART" id="SM00597">
    <property type="entry name" value="ZnF_TTF"/>
    <property type="match status" value="1"/>
</dbReference>
<dbReference type="PANTHER" id="PTHR11697">
    <property type="entry name" value="GENERAL TRANSCRIPTION FACTOR 2-RELATED ZINC FINGER PROTEIN"/>
    <property type="match status" value="1"/>
</dbReference>
<dbReference type="InterPro" id="IPR012337">
    <property type="entry name" value="RNaseH-like_sf"/>
</dbReference>
<proteinExistence type="predicted"/>
<reference evidence="3" key="1">
    <citation type="submission" date="2018-04" db="EMBL/GenBank/DDBJ databases">
        <title>WGS assembly of Panicum hallii.</title>
        <authorList>
            <person name="Lovell J."/>
            <person name="Jenkins J."/>
            <person name="Lowry D."/>
            <person name="Mamidi S."/>
            <person name="Sreedasyam A."/>
            <person name="Weng X."/>
            <person name="Barry K."/>
            <person name="Bonette J."/>
            <person name="Campitelli B."/>
            <person name="Daum C."/>
            <person name="Gordon S."/>
            <person name="Gould B."/>
            <person name="Lipzen A."/>
            <person name="Macqueen A."/>
            <person name="Palacio-Mejia J."/>
            <person name="Plott C."/>
            <person name="Shakirov E."/>
            <person name="Shu S."/>
            <person name="Yoshinaga Y."/>
            <person name="Zane M."/>
            <person name="Rokhsar D."/>
            <person name="Grimwood J."/>
            <person name="Schmutz J."/>
            <person name="Juenger T."/>
        </authorList>
    </citation>
    <scope>NUCLEOTIDE SEQUENCE [LARGE SCALE GENOMIC DNA]</scope>
    <source>
        <strain evidence="3">FIL2</strain>
    </source>
</reference>
<evidence type="ECO:0000313" key="3">
    <source>
        <dbReference type="EMBL" id="PVH62607.1"/>
    </source>
</evidence>
<feature type="compositionally biased region" description="Pro residues" evidence="1">
    <location>
        <begin position="70"/>
        <end position="84"/>
    </location>
</feature>